<name>A0A291PBA9_9GAMM</name>
<keyword evidence="2" id="KW-1185">Reference proteome</keyword>
<organism evidence="1 2">
    <name type="scientific">Halomonas beimenensis</name>
    <dbReference type="NCBI Taxonomy" id="475662"/>
    <lineage>
        <taxon>Bacteria</taxon>
        <taxon>Pseudomonadati</taxon>
        <taxon>Pseudomonadota</taxon>
        <taxon>Gammaproteobacteria</taxon>
        <taxon>Oceanospirillales</taxon>
        <taxon>Halomonadaceae</taxon>
        <taxon>Halomonas</taxon>
    </lineage>
</organism>
<dbReference type="KEGG" id="hbe:BEI_3199"/>
<sequence>MRSEPGQVASRRVRFMAAGGQPLEGCRASIGSEGTGSLRLNQRVLTCGQDRGLMQWAI</sequence>
<dbReference type="AlphaFoldDB" id="A0A291PBA9"/>
<gene>
    <name evidence="1" type="ORF">BEI_3199</name>
</gene>
<evidence type="ECO:0000313" key="1">
    <source>
        <dbReference type="EMBL" id="ATJ84186.1"/>
    </source>
</evidence>
<proteinExistence type="predicted"/>
<protein>
    <submittedName>
        <fullName evidence="1">Uncharacterized protein</fullName>
    </submittedName>
</protein>
<reference evidence="1 2" key="1">
    <citation type="journal article" date="2017" name="Sci. Rep.">
        <title>Revealing the Saline Adaptation Strategies of the Halophilic Bacterium Halomonas beimenensis through High-throughput Omics and Transposon Mutagenesis Approaches.</title>
        <authorList>
            <person name="Chen Y.H."/>
            <person name="Lin S.S."/>
            <person name="Shyu Y.T."/>
        </authorList>
    </citation>
    <scope>NUCLEOTIDE SEQUENCE [LARGE SCALE GENOMIC DNA]</scope>
    <source>
        <strain evidence="1 2">NTU-111</strain>
    </source>
</reference>
<evidence type="ECO:0000313" key="2">
    <source>
        <dbReference type="Proteomes" id="UP000219993"/>
    </source>
</evidence>
<dbReference type="Proteomes" id="UP000219993">
    <property type="component" value="Chromosome"/>
</dbReference>
<dbReference type="EMBL" id="CP021435">
    <property type="protein sequence ID" value="ATJ84186.1"/>
    <property type="molecule type" value="Genomic_DNA"/>
</dbReference>
<accession>A0A291PBA9</accession>